<dbReference type="RefSeq" id="XP_033651008.1">
    <property type="nucleotide sequence ID" value="XM_033800406.1"/>
</dbReference>
<dbReference type="GO" id="GO:0005737">
    <property type="term" value="C:cytoplasm"/>
    <property type="evidence" value="ECO:0007669"/>
    <property type="project" value="TreeGrafter"/>
</dbReference>
<dbReference type="PROSITE" id="PS50011">
    <property type="entry name" value="PROTEIN_KINASE_DOM"/>
    <property type="match status" value="1"/>
</dbReference>
<gene>
    <name evidence="2" type="ORF">EI97DRAFT_452395</name>
</gene>
<dbReference type="GO" id="GO:0000776">
    <property type="term" value="C:kinetochore"/>
    <property type="evidence" value="ECO:0007669"/>
    <property type="project" value="TreeGrafter"/>
</dbReference>
<dbReference type="SUPFAM" id="SSF56112">
    <property type="entry name" value="Protein kinase-like (PK-like)"/>
    <property type="match status" value="1"/>
</dbReference>
<organism evidence="2 3">
    <name type="scientific">Westerdykella ornata</name>
    <dbReference type="NCBI Taxonomy" id="318751"/>
    <lineage>
        <taxon>Eukaryota</taxon>
        <taxon>Fungi</taxon>
        <taxon>Dikarya</taxon>
        <taxon>Ascomycota</taxon>
        <taxon>Pezizomycotina</taxon>
        <taxon>Dothideomycetes</taxon>
        <taxon>Pleosporomycetidae</taxon>
        <taxon>Pleosporales</taxon>
        <taxon>Sporormiaceae</taxon>
        <taxon>Westerdykella</taxon>
    </lineage>
</organism>
<accession>A0A6A6JE60</accession>
<dbReference type="OrthoDB" id="1668230at2759"/>
<feature type="domain" description="Protein kinase" evidence="1">
    <location>
        <begin position="1"/>
        <end position="200"/>
    </location>
</feature>
<dbReference type="GO" id="GO:0005634">
    <property type="term" value="C:nucleus"/>
    <property type="evidence" value="ECO:0007669"/>
    <property type="project" value="TreeGrafter"/>
</dbReference>
<proteinExistence type="predicted"/>
<dbReference type="InterPro" id="IPR000719">
    <property type="entry name" value="Prot_kinase_dom"/>
</dbReference>
<dbReference type="GO" id="GO:0005524">
    <property type="term" value="F:ATP binding"/>
    <property type="evidence" value="ECO:0007669"/>
    <property type="project" value="InterPro"/>
</dbReference>
<evidence type="ECO:0000313" key="2">
    <source>
        <dbReference type="EMBL" id="KAF2273469.1"/>
    </source>
</evidence>
<dbReference type="EMBL" id="ML986510">
    <property type="protein sequence ID" value="KAF2273469.1"/>
    <property type="molecule type" value="Genomic_DNA"/>
</dbReference>
<dbReference type="AlphaFoldDB" id="A0A6A6JE60"/>
<dbReference type="CDD" id="cd00180">
    <property type="entry name" value="PKc"/>
    <property type="match status" value="1"/>
</dbReference>
<dbReference type="Proteomes" id="UP000800097">
    <property type="component" value="Unassembled WGS sequence"/>
</dbReference>
<dbReference type="Pfam" id="PF00069">
    <property type="entry name" value="Pkinase"/>
    <property type="match status" value="1"/>
</dbReference>
<dbReference type="GO" id="GO:0004674">
    <property type="term" value="F:protein serine/threonine kinase activity"/>
    <property type="evidence" value="ECO:0007669"/>
    <property type="project" value="TreeGrafter"/>
</dbReference>
<dbReference type="PANTHER" id="PTHR24345:SF93">
    <property type="entry name" value="SERINE_THREONINE-PROTEIN KINASE PLK1"/>
    <property type="match status" value="1"/>
</dbReference>
<evidence type="ECO:0000313" key="3">
    <source>
        <dbReference type="Proteomes" id="UP000800097"/>
    </source>
</evidence>
<dbReference type="Gene3D" id="1.10.510.10">
    <property type="entry name" value="Transferase(Phosphotransferase) domain 1"/>
    <property type="match status" value="1"/>
</dbReference>
<dbReference type="GO" id="GO:0000922">
    <property type="term" value="C:spindle pole"/>
    <property type="evidence" value="ECO:0007669"/>
    <property type="project" value="TreeGrafter"/>
</dbReference>
<dbReference type="PANTHER" id="PTHR24345">
    <property type="entry name" value="SERINE/THREONINE-PROTEIN KINASE PLK"/>
    <property type="match status" value="1"/>
</dbReference>
<name>A0A6A6JE60_WESOR</name>
<dbReference type="InterPro" id="IPR011009">
    <property type="entry name" value="Kinase-like_dom_sf"/>
</dbReference>
<dbReference type="GeneID" id="54553581"/>
<keyword evidence="2" id="KW-0808">Transferase</keyword>
<dbReference type="GO" id="GO:0007052">
    <property type="term" value="P:mitotic spindle organization"/>
    <property type="evidence" value="ECO:0007669"/>
    <property type="project" value="TreeGrafter"/>
</dbReference>
<keyword evidence="2" id="KW-0418">Kinase</keyword>
<reference evidence="2" key="1">
    <citation type="journal article" date="2020" name="Stud. Mycol.">
        <title>101 Dothideomycetes genomes: a test case for predicting lifestyles and emergence of pathogens.</title>
        <authorList>
            <person name="Haridas S."/>
            <person name="Albert R."/>
            <person name="Binder M."/>
            <person name="Bloem J."/>
            <person name="Labutti K."/>
            <person name="Salamov A."/>
            <person name="Andreopoulos B."/>
            <person name="Baker S."/>
            <person name="Barry K."/>
            <person name="Bills G."/>
            <person name="Bluhm B."/>
            <person name="Cannon C."/>
            <person name="Castanera R."/>
            <person name="Culley D."/>
            <person name="Daum C."/>
            <person name="Ezra D."/>
            <person name="Gonzalez J."/>
            <person name="Henrissat B."/>
            <person name="Kuo A."/>
            <person name="Liang C."/>
            <person name="Lipzen A."/>
            <person name="Lutzoni F."/>
            <person name="Magnuson J."/>
            <person name="Mondo S."/>
            <person name="Nolan M."/>
            <person name="Ohm R."/>
            <person name="Pangilinan J."/>
            <person name="Park H.-J."/>
            <person name="Ramirez L."/>
            <person name="Alfaro M."/>
            <person name="Sun H."/>
            <person name="Tritt A."/>
            <person name="Yoshinaga Y."/>
            <person name="Zwiers L.-H."/>
            <person name="Turgeon B."/>
            <person name="Goodwin S."/>
            <person name="Spatafora J."/>
            <person name="Crous P."/>
            <person name="Grigoriev I."/>
        </authorList>
    </citation>
    <scope>NUCLEOTIDE SEQUENCE</scope>
    <source>
        <strain evidence="2">CBS 379.55</strain>
    </source>
</reference>
<protein>
    <submittedName>
        <fullName evidence="2">Kinase-like protein</fullName>
    </submittedName>
</protein>
<evidence type="ECO:0000259" key="1">
    <source>
        <dbReference type="PROSITE" id="PS50011"/>
    </source>
</evidence>
<keyword evidence="3" id="KW-1185">Reference proteome</keyword>
<dbReference type="SMART" id="SM00220">
    <property type="entry name" value="S_TKc"/>
    <property type="match status" value="1"/>
</dbReference>
<sequence>MTKQNRDACETEAIIYRILGSHPRIANCISITPDNQIELEYYPHDNLKAYISRNGGNVTELDRRRWAHQMIESVAYIHSKGIRHSDLRLEQWLVDTDLNARLGDFDAAGFDDQPELGLKARRPSGLETWSHYLPRDPESGGSVYSDIFALGSSLYELSTGHQPYEAVDGERIQSLFESALLNTPIDDTSDPSECALSLIT</sequence>